<comment type="subcellular location">
    <subcellularLocation>
        <location evidence="1">Cell membrane</location>
        <topology evidence="1">Multi-pass membrane protein</topology>
    </subcellularLocation>
</comment>
<feature type="transmembrane region" description="Helical" evidence="7">
    <location>
        <begin position="177"/>
        <end position="201"/>
    </location>
</feature>
<evidence type="ECO:0000256" key="3">
    <source>
        <dbReference type="ARBA" id="ARBA00022475"/>
    </source>
</evidence>
<dbReference type="PROSITE" id="PS50850">
    <property type="entry name" value="MFS"/>
    <property type="match status" value="1"/>
</dbReference>
<keyword evidence="2" id="KW-0813">Transport</keyword>
<feature type="transmembrane region" description="Helical" evidence="7">
    <location>
        <begin position="149"/>
        <end position="171"/>
    </location>
</feature>
<dbReference type="InterPro" id="IPR018043">
    <property type="entry name" value="Na/Gal_symport_CS"/>
</dbReference>
<feature type="transmembrane region" description="Helical" evidence="7">
    <location>
        <begin position="7"/>
        <end position="29"/>
    </location>
</feature>
<dbReference type="PROSITE" id="PS00872">
    <property type="entry name" value="NA_GALACTOSIDE_SYMP"/>
    <property type="match status" value="1"/>
</dbReference>
<dbReference type="GO" id="GO:0015293">
    <property type="term" value="F:symporter activity"/>
    <property type="evidence" value="ECO:0007669"/>
    <property type="project" value="InterPro"/>
</dbReference>
<dbReference type="Proteomes" id="UP001139722">
    <property type="component" value="Unassembled WGS sequence"/>
</dbReference>
<dbReference type="InterPro" id="IPR039672">
    <property type="entry name" value="MFS_2"/>
</dbReference>
<evidence type="ECO:0000256" key="4">
    <source>
        <dbReference type="ARBA" id="ARBA00022692"/>
    </source>
</evidence>
<comment type="caution">
    <text evidence="9">The sequence shown here is derived from an EMBL/GenBank/DDBJ whole genome shotgun (WGS) entry which is preliminary data.</text>
</comment>
<evidence type="ECO:0000256" key="1">
    <source>
        <dbReference type="ARBA" id="ARBA00004651"/>
    </source>
</evidence>
<keyword evidence="4 7" id="KW-0812">Transmembrane</keyword>
<keyword evidence="10" id="KW-1185">Reference proteome</keyword>
<feature type="transmembrane region" description="Helical" evidence="7">
    <location>
        <begin position="35"/>
        <end position="56"/>
    </location>
</feature>
<dbReference type="InterPro" id="IPR001927">
    <property type="entry name" value="Na/Gal_symport"/>
</dbReference>
<evidence type="ECO:0000256" key="2">
    <source>
        <dbReference type="ARBA" id="ARBA00022448"/>
    </source>
</evidence>
<dbReference type="InterPro" id="IPR020846">
    <property type="entry name" value="MFS_dom"/>
</dbReference>
<evidence type="ECO:0000256" key="5">
    <source>
        <dbReference type="ARBA" id="ARBA00022989"/>
    </source>
</evidence>
<dbReference type="RefSeq" id="WP_197738061.1">
    <property type="nucleotide sequence ID" value="NZ_BAAANU010000003.1"/>
</dbReference>
<dbReference type="CDD" id="cd17332">
    <property type="entry name" value="MFS_MelB_like"/>
    <property type="match status" value="1"/>
</dbReference>
<evidence type="ECO:0000259" key="8">
    <source>
        <dbReference type="PROSITE" id="PS50850"/>
    </source>
</evidence>
<keyword evidence="3" id="KW-1003">Cell membrane</keyword>
<feature type="transmembrane region" description="Helical" evidence="7">
    <location>
        <begin position="319"/>
        <end position="341"/>
    </location>
</feature>
<accession>A0A9X2H298</accession>
<dbReference type="PANTHER" id="PTHR11328:SF24">
    <property type="entry name" value="MAJOR FACILITATOR SUPERFAMILY (MFS) PROFILE DOMAIN-CONTAINING PROTEIN"/>
    <property type="match status" value="1"/>
</dbReference>
<organism evidence="9 10">
    <name type="scientific">Agromyces terreus</name>
    <dbReference type="NCBI Taxonomy" id="424795"/>
    <lineage>
        <taxon>Bacteria</taxon>
        <taxon>Bacillati</taxon>
        <taxon>Actinomycetota</taxon>
        <taxon>Actinomycetes</taxon>
        <taxon>Micrococcales</taxon>
        <taxon>Microbacteriaceae</taxon>
        <taxon>Agromyces</taxon>
    </lineage>
</organism>
<feature type="transmembrane region" description="Helical" evidence="7">
    <location>
        <begin position="77"/>
        <end position="99"/>
    </location>
</feature>
<dbReference type="EMBL" id="JAMZDY010000001">
    <property type="protein sequence ID" value="MCP2371841.1"/>
    <property type="molecule type" value="Genomic_DNA"/>
</dbReference>
<evidence type="ECO:0000256" key="6">
    <source>
        <dbReference type="ARBA" id="ARBA00023136"/>
    </source>
</evidence>
<dbReference type="PANTHER" id="PTHR11328">
    <property type="entry name" value="MAJOR FACILITATOR SUPERFAMILY DOMAIN-CONTAINING PROTEIN"/>
    <property type="match status" value="1"/>
</dbReference>
<dbReference type="GO" id="GO:0005886">
    <property type="term" value="C:plasma membrane"/>
    <property type="evidence" value="ECO:0007669"/>
    <property type="project" value="UniProtKB-SubCell"/>
</dbReference>
<dbReference type="Pfam" id="PF13347">
    <property type="entry name" value="MFS_2"/>
    <property type="match status" value="1"/>
</dbReference>
<name>A0A9X2H298_9MICO</name>
<dbReference type="AlphaFoldDB" id="A0A9X2H298"/>
<dbReference type="SUPFAM" id="SSF103473">
    <property type="entry name" value="MFS general substrate transporter"/>
    <property type="match status" value="1"/>
</dbReference>
<feature type="transmembrane region" description="Helical" evidence="7">
    <location>
        <begin position="401"/>
        <end position="421"/>
    </location>
</feature>
<dbReference type="NCBIfam" id="TIGR00792">
    <property type="entry name" value="gph"/>
    <property type="match status" value="1"/>
</dbReference>
<dbReference type="InterPro" id="IPR036259">
    <property type="entry name" value="MFS_trans_sf"/>
</dbReference>
<feature type="transmembrane region" description="Helical" evidence="7">
    <location>
        <begin position="362"/>
        <end position="389"/>
    </location>
</feature>
<feature type="transmembrane region" description="Helical" evidence="7">
    <location>
        <begin position="230"/>
        <end position="257"/>
    </location>
</feature>
<feature type="transmembrane region" description="Helical" evidence="7">
    <location>
        <begin position="263"/>
        <end position="284"/>
    </location>
</feature>
<evidence type="ECO:0000256" key="7">
    <source>
        <dbReference type="SAM" id="Phobius"/>
    </source>
</evidence>
<dbReference type="GO" id="GO:0008643">
    <property type="term" value="P:carbohydrate transport"/>
    <property type="evidence" value="ECO:0007669"/>
    <property type="project" value="InterPro"/>
</dbReference>
<keyword evidence="6 7" id="KW-0472">Membrane</keyword>
<feature type="transmembrane region" description="Helical" evidence="7">
    <location>
        <begin position="105"/>
        <end position="129"/>
    </location>
</feature>
<proteinExistence type="predicted"/>
<dbReference type="GO" id="GO:0006814">
    <property type="term" value="P:sodium ion transport"/>
    <property type="evidence" value="ECO:0007669"/>
    <property type="project" value="InterPro"/>
</dbReference>
<keyword evidence="5 7" id="KW-1133">Transmembrane helix</keyword>
<protein>
    <submittedName>
        <fullName evidence="9">GPH family glycoside/pentoside/hexuronide:cation symporter</fullName>
    </submittedName>
</protein>
<gene>
    <name evidence="9" type="ORF">BJ978_002517</name>
</gene>
<feature type="transmembrane region" description="Helical" evidence="7">
    <location>
        <begin position="296"/>
        <end position="313"/>
    </location>
</feature>
<reference evidence="9" key="1">
    <citation type="submission" date="2022-06" db="EMBL/GenBank/DDBJ databases">
        <title>Sequencing the genomes of 1000 actinobacteria strains.</title>
        <authorList>
            <person name="Klenk H.-P."/>
        </authorList>
    </citation>
    <scope>NUCLEOTIDE SEQUENCE</scope>
    <source>
        <strain evidence="9">DSM 22016</strain>
    </source>
</reference>
<dbReference type="Gene3D" id="1.20.1250.20">
    <property type="entry name" value="MFS general substrate transporter like domains"/>
    <property type="match status" value="2"/>
</dbReference>
<sequence>MRPREKAAFTLGDIASNLTWTTISSYLLFFYTDVALISAAIAGTVMLVARLLDAVFDPIVGVLLDRTNTRWGRARPYLLFGAPVLAALTMLTFLTPGGGDDTWTIVYAAVTFLLVGLAYSAVNVPYGALMAMTTRDSGMRMKLAGWRGFGIGIGIIIVSTAFQPLVAAIGGAPDSKFGFGVTAALFAFVGLVLFLLVFLWVKERVPLTPARLERGSLGASVRALFRNGPWLAVVSFSTLAFARLGVITGGTIYYAIYVLHNPAAISIVLLAFSLSAVLGSLVTAPILRVLGQRRGILLGLVASVPLTLALIFLQDNLIAFTIVFFVANVVGGFGFVAAPALTADTVEWHEFRSTRRDEGLLFSGYSMSTKVGAALGSAFLAWGLAAIAYDPANVTDTTSNGIMWLYILLPVGITLLQIIAISTYRLEKRLPEVQAEMNRRRAAAEGTESEPGSTD</sequence>
<evidence type="ECO:0000313" key="10">
    <source>
        <dbReference type="Proteomes" id="UP001139722"/>
    </source>
</evidence>
<evidence type="ECO:0000313" key="9">
    <source>
        <dbReference type="EMBL" id="MCP2371841.1"/>
    </source>
</evidence>
<feature type="domain" description="Major facilitator superfamily (MFS) profile" evidence="8">
    <location>
        <begin position="183"/>
        <end position="455"/>
    </location>
</feature>